<proteinExistence type="predicted"/>
<feature type="domain" description="Laminin EGF-like" evidence="10">
    <location>
        <begin position="1932"/>
        <end position="1975"/>
    </location>
</feature>
<dbReference type="InterPro" id="IPR013320">
    <property type="entry name" value="ConA-like_dom_sf"/>
</dbReference>
<feature type="region of interest" description="Disordered" evidence="5">
    <location>
        <begin position="2108"/>
        <end position="2137"/>
    </location>
</feature>
<keyword evidence="6" id="KW-0472">Membrane</keyword>
<evidence type="ECO:0000259" key="9">
    <source>
        <dbReference type="PROSITE" id="PS50026"/>
    </source>
</evidence>
<dbReference type="InterPro" id="IPR042635">
    <property type="entry name" value="MEGF10/SREC1/2-like"/>
</dbReference>
<dbReference type="Gene3D" id="2.170.300.10">
    <property type="entry name" value="Tie2 ligand-binding domain superfamily"/>
    <property type="match status" value="7"/>
</dbReference>
<dbReference type="InterPro" id="IPR000421">
    <property type="entry name" value="FA58C"/>
</dbReference>
<dbReference type="PROSITE" id="PS50022">
    <property type="entry name" value="FA58C_3"/>
    <property type="match status" value="1"/>
</dbReference>
<dbReference type="SMART" id="SM00180">
    <property type="entry name" value="EGF_Lam"/>
    <property type="match status" value="18"/>
</dbReference>
<feature type="disulfide bond" evidence="3">
    <location>
        <begin position="1641"/>
        <end position="1650"/>
    </location>
</feature>
<keyword evidence="6" id="KW-0812">Transmembrane</keyword>
<feature type="disulfide bond" evidence="3">
    <location>
        <begin position="1344"/>
        <end position="1353"/>
    </location>
</feature>
<feature type="domain" description="EGF-like" evidence="9">
    <location>
        <begin position="1575"/>
        <end position="1605"/>
    </location>
</feature>
<feature type="region of interest" description="Disordered" evidence="5">
    <location>
        <begin position="2319"/>
        <end position="2340"/>
    </location>
</feature>
<keyword evidence="2 3" id="KW-1015">Disulfide bond</keyword>
<dbReference type="SMART" id="SM00181">
    <property type="entry name" value="EGF"/>
    <property type="match status" value="24"/>
</dbReference>
<evidence type="ECO:0000259" key="8">
    <source>
        <dbReference type="PROSITE" id="PS50022"/>
    </source>
</evidence>
<evidence type="ECO:0000256" key="4">
    <source>
        <dbReference type="PROSITE-ProRule" id="PRU00460"/>
    </source>
</evidence>
<feature type="domain" description="F5/8 type C" evidence="8">
    <location>
        <begin position="791"/>
        <end position="943"/>
    </location>
</feature>
<dbReference type="InterPro" id="IPR000998">
    <property type="entry name" value="MAM_dom"/>
</dbReference>
<keyword evidence="1 3" id="KW-0245">EGF-like domain</keyword>
<dbReference type="CDD" id="cd00055">
    <property type="entry name" value="EGF_Lam"/>
    <property type="match status" value="4"/>
</dbReference>
<dbReference type="PROSITE" id="PS50027">
    <property type="entry name" value="EGF_LAM_2"/>
    <property type="match status" value="2"/>
</dbReference>
<dbReference type="SUPFAM" id="SSF49785">
    <property type="entry name" value="Galactose-binding domain-like"/>
    <property type="match status" value="1"/>
</dbReference>
<feature type="chain" id="PRO_5045980361" evidence="7">
    <location>
        <begin position="32"/>
        <end position="2340"/>
    </location>
</feature>
<dbReference type="SUPFAM" id="SSF49899">
    <property type="entry name" value="Concanavalin A-like lectins/glucanases"/>
    <property type="match status" value="1"/>
</dbReference>
<protein>
    <submittedName>
        <fullName evidence="12">Uncharacterized protein</fullName>
    </submittedName>
</protein>
<feature type="domain" description="EGF-like" evidence="9">
    <location>
        <begin position="1618"/>
        <end position="1651"/>
    </location>
</feature>
<organism evidence="12 13">
    <name type="scientific">Porites lobata</name>
    <dbReference type="NCBI Taxonomy" id="104759"/>
    <lineage>
        <taxon>Eukaryota</taxon>
        <taxon>Metazoa</taxon>
        <taxon>Cnidaria</taxon>
        <taxon>Anthozoa</taxon>
        <taxon>Hexacorallia</taxon>
        <taxon>Scleractinia</taxon>
        <taxon>Fungiina</taxon>
        <taxon>Poritidae</taxon>
        <taxon>Porites</taxon>
    </lineage>
</organism>
<comment type="caution">
    <text evidence="12">The sequence shown here is derived from an EMBL/GenBank/DDBJ whole genome shotgun (WGS) entry which is preliminary data.</text>
</comment>
<name>A0ABN8PX84_9CNID</name>
<evidence type="ECO:0000256" key="6">
    <source>
        <dbReference type="SAM" id="Phobius"/>
    </source>
</evidence>
<keyword evidence="4" id="KW-0424">Laminin EGF-like domain</keyword>
<feature type="domain" description="EGF-like" evidence="9">
    <location>
        <begin position="1324"/>
        <end position="1354"/>
    </location>
</feature>
<keyword evidence="7" id="KW-0732">Signal</keyword>
<dbReference type="Gene3D" id="2.10.25.10">
    <property type="entry name" value="Laminin"/>
    <property type="match status" value="1"/>
</dbReference>
<feature type="disulfide bond" evidence="3">
    <location>
        <begin position="1622"/>
        <end position="1632"/>
    </location>
</feature>
<feature type="disulfide bond" evidence="3">
    <location>
        <begin position="1595"/>
        <end position="1604"/>
    </location>
</feature>
<evidence type="ECO:0000256" key="7">
    <source>
        <dbReference type="SAM" id="SignalP"/>
    </source>
</evidence>
<feature type="domain" description="Laminin EGF-like" evidence="10">
    <location>
        <begin position="1059"/>
        <end position="1106"/>
    </location>
</feature>
<evidence type="ECO:0000313" key="12">
    <source>
        <dbReference type="EMBL" id="CAH3152731.1"/>
    </source>
</evidence>
<dbReference type="CDD" id="cd00054">
    <property type="entry name" value="EGF_CA"/>
    <property type="match status" value="1"/>
</dbReference>
<dbReference type="Gene3D" id="2.60.120.260">
    <property type="entry name" value="Galactose-binding domain-like"/>
    <property type="match status" value="1"/>
</dbReference>
<dbReference type="EMBL" id="CALNXK010000094">
    <property type="protein sequence ID" value="CAH3152731.1"/>
    <property type="molecule type" value="Genomic_DNA"/>
</dbReference>
<reference evidence="12 13" key="1">
    <citation type="submission" date="2022-05" db="EMBL/GenBank/DDBJ databases">
        <authorList>
            <consortium name="Genoscope - CEA"/>
            <person name="William W."/>
        </authorList>
    </citation>
    <scope>NUCLEOTIDE SEQUENCE [LARGE SCALE GENOMIC DNA]</scope>
</reference>
<evidence type="ECO:0000256" key="2">
    <source>
        <dbReference type="ARBA" id="ARBA00023157"/>
    </source>
</evidence>
<evidence type="ECO:0000259" key="11">
    <source>
        <dbReference type="PROSITE" id="PS50060"/>
    </source>
</evidence>
<feature type="domain" description="MAM" evidence="11">
    <location>
        <begin position="465"/>
        <end position="657"/>
    </location>
</feature>
<dbReference type="Gene3D" id="2.60.120.200">
    <property type="match status" value="1"/>
</dbReference>
<dbReference type="PROSITE" id="PS50060">
    <property type="entry name" value="MAM_2"/>
    <property type="match status" value="1"/>
</dbReference>
<feature type="signal peptide" evidence="7">
    <location>
        <begin position="1"/>
        <end position="31"/>
    </location>
</feature>
<dbReference type="InterPro" id="IPR002049">
    <property type="entry name" value="LE_dom"/>
</dbReference>
<feature type="domain" description="EGF-like" evidence="9">
    <location>
        <begin position="1007"/>
        <end position="1043"/>
    </location>
</feature>
<accession>A0ABN8PX84</accession>
<dbReference type="PROSITE" id="PS50026">
    <property type="entry name" value="EGF_3"/>
    <property type="match status" value="6"/>
</dbReference>
<keyword evidence="6" id="KW-1133">Transmembrane helix</keyword>
<feature type="compositionally biased region" description="Low complexity" evidence="5">
    <location>
        <begin position="2113"/>
        <end position="2127"/>
    </location>
</feature>
<dbReference type="PANTHER" id="PTHR24043:SF8">
    <property type="entry name" value="EGF-LIKE DOMAIN-CONTAINING PROTEIN"/>
    <property type="match status" value="1"/>
</dbReference>
<dbReference type="PROSITE" id="PS00022">
    <property type="entry name" value="EGF_1"/>
    <property type="match status" value="14"/>
</dbReference>
<feature type="transmembrane region" description="Helical" evidence="6">
    <location>
        <begin position="2222"/>
        <end position="2245"/>
    </location>
</feature>
<feature type="domain" description="EGF-like" evidence="9">
    <location>
        <begin position="1838"/>
        <end position="1873"/>
    </location>
</feature>
<dbReference type="Proteomes" id="UP001159405">
    <property type="component" value="Unassembled WGS sequence"/>
</dbReference>
<feature type="disulfide bond" evidence="3">
    <location>
        <begin position="1033"/>
        <end position="1042"/>
    </location>
</feature>
<feature type="disulfide bond" evidence="3">
    <location>
        <begin position="1513"/>
        <end position="1522"/>
    </location>
</feature>
<dbReference type="SMART" id="SM00137">
    <property type="entry name" value="MAM"/>
    <property type="match status" value="1"/>
</dbReference>
<gene>
    <name evidence="12" type="ORF">PLOB_00049236</name>
</gene>
<evidence type="ECO:0000256" key="1">
    <source>
        <dbReference type="ARBA" id="ARBA00022536"/>
    </source>
</evidence>
<dbReference type="InterPro" id="IPR008979">
    <property type="entry name" value="Galactose-bd-like_sf"/>
</dbReference>
<keyword evidence="13" id="KW-1185">Reference proteome</keyword>
<feature type="disulfide bond" evidence="4">
    <location>
        <begin position="1076"/>
        <end position="1085"/>
    </location>
</feature>
<dbReference type="SUPFAM" id="SSF57196">
    <property type="entry name" value="EGF/Laminin"/>
    <property type="match status" value="1"/>
</dbReference>
<sequence>MPPLSHEPQVLKFLQVVVTLLTAIHVREVFANDVLYSDWLQTFPKPDFRTNFTLRSNQGTRSFKEVRHGLNVDPFYVRVYAKPLQGNNSGFSFNGIGSSQSSPSKSSYGGLIFAYNSEVVRIWAPTSANGHIVFVKDGWGGEENTQESDEAEVIVEVWKDGSAPAFQIELVINTHVPNQTYYRVDHELRKLPERVIVRISAAESSDNAGFWFHGVGASQNPNPTSNFGGVIFAYNEKYVRLWAPDGVNNNTGCIFVGKEWGGGVNSEKASKCKVEVRLWVNQLPTPTFQKDWFTFPGQRDQNSFKEIVHGKNQLPSLVLVQLRAINGRNVGYVFEAQGAVQSDDDGNNEYGGVVFAYDENRVRIWAPSRNDGSKKGYPLLVKSGWGYGSNLQAGRDKVHVRVLVYYSICNTSTEILYEGKQCVNKVHDSYKFVISRWSECSSICNHGTKTRSFTGCDVTSKETVHSCNFEDGSFCGWSNERGSGSLRWVITNASTPAVNTGPLWGHPKGSFYAYTDTTDATFGEEVTFTSPNIKGVNKCYLHFFWNMHGKDIGTLRVLVNTKNPLLGPYGRWIDSGWSMTGSQGNIWRAAFVNLELEKKIYQIRFKHSLPENSDCGFPPCPECNAMNKCPNANVAIAGIRLDCHKDAPKAPLETCRKREVPLAGCEILAVRPSSEGPAYSTERVVLDNYVKANGSLYDLIASYEFKVSFLADFVVWKQMFATSNKTNDISFRIDEGDWVHWIPPQKASHALWTQYYHQTFTLKPGIHTISLRQVEKGFRLLKLAVVPVNISVWTDLGMQSRYIPDSFLDGHPSSHPPARFGRIHAKDAWCSTDQNPEFVYFQVKLPQLALVSRISVQGGRDILLSQNNYWVKSFRMKISLDGEKYTWYRDTKGAKGRRKFEANRDGSTIQNHTLMFAAPVRGIRIYPMAWENWICLRAELYGFYLGSEMCASSGPVDPTSSSCDGDRNCGQNAECTTVPKQDYSNNILNVSGESCQCYHGYHGPSCEHYGCSSNPCLNGGKCSEANGTFNCNCLFGYYGYTCQHPCKSGYYGFNCSNKCNCTEHGSCDVATGDCHCRRGYHGASCEKVCSPGYFGYNCAQRCQCKNGESCDPKLGSCNCTAGWTGEVCDKPCPFNTWGVNCSENCSCQKSATFCDRFTGKCICLPGYHGDECQYPCPSGTYGVNCSYDCKCQNNATCSRIDGTCNCTQPGWAGVLCNRPCPGGSYGVNCLRKCECRNSGACDRKTGSCTCRSGFFGQFCDKPCSQGFWGQNCSMTCSCVNGALCNSVNGQCTCRTADGCQCSPGWTGSDCSKPCNDTSWGSNCQNVCQCQHNGICNQVNGSCLCVPGYKGPKCEHSCPQGYYGQKCAFKCGCTASQSTGCDPVTGVCTCKPGFTGPHCDVPCPAGKWGLHCSQSCSCDHGGCDPLSGNCTCDRGWKGQRCDQVCSNCGQPCPTCFHGNGSCDQVSGKCLCFPGYQGSSCLEACSVGYYGDKCQQKCDCANGGTCHHVTGQCLCKLGWTGAQCNQACPEGSFGHNCTQTCSCVRGTCDPINGYCTCPAGYHGYLCDRLCSGGAGCNERCQCANGARCDYVTGQCVCPAGWTGKTCQQSCRQVSVIPGVFGANCSQRCICPGSCDPVTGSCSCPRGFQGPNCQEACADGWYGANCSQRCNCMNRASCNHVNGSCTCTPGWSGVNCTERCPAGYYGMLCASKCQCSVNGTEGASLCNSVTGECNCSLGYHGYRCEEQCREGFYGKNCSQRCQCQNSHSCSITDGSCTCKPGYYGAACHLPCPKDRYGANCNNTCQCIWSNTHSCDRIDGTCYCRDGYIGVDCESVCPERSYGRDCNGTCTCRNGAVCDHVKGTCACTAGFKGQSCETTCAEGRFGVNCSRKCLCRNGAKCSPFDGKCYCAPGFFSKYCENECPSGRYGVNCTNICDCNLRNSPKCDPKTGECLCFPGFEGPRCDEPCEDGFYGKNCQKPCPVCSSHAIGPCQKAHGNCSCSPGYQGYRCFDDCGLQHYGLHCKQSCQCTTEELCHHINGLCLDMSRGKFSLIVNDTIEELHDRVRMRDIKRGLEKLMELYFDEKPSDDEVAATTASEDGSALAQSRLDVLDGVNGSSTTTDPPTSRSSVPASHNKEKQSTPQNVKHVFMVRLLEDEMQPVVKEDLGDATRVVCVLLDNFTVVDGHYVDEVLSRVPSGMITSELQVEYYSGKLYKKKTGSKVDMHLPLIIGASVGFFLIVTIIASFALIRRRYKRKSGFASYKKGNTKDQSEFELQPWIGRNTGYLLAFDNPYYDVLAAMGLDDDIEEDYYNPLYDDVSMYSDSGENTSEESCHKDLSSMVIRT</sequence>
<feature type="domain" description="EGF-like" evidence="9">
    <location>
        <begin position="1488"/>
        <end position="1523"/>
    </location>
</feature>
<dbReference type="Pfam" id="PF00053">
    <property type="entry name" value="EGF_laminin"/>
    <property type="match status" value="6"/>
</dbReference>
<evidence type="ECO:0000256" key="5">
    <source>
        <dbReference type="SAM" id="MobiDB-lite"/>
    </source>
</evidence>
<feature type="disulfide bond" evidence="3">
    <location>
        <begin position="1863"/>
        <end position="1872"/>
    </location>
</feature>
<comment type="caution">
    <text evidence="3">Lacks conserved residue(s) required for the propagation of feature annotation.</text>
</comment>
<dbReference type="PRINTS" id="PR00011">
    <property type="entry name" value="EGFLAMININ"/>
</dbReference>
<evidence type="ECO:0000313" key="13">
    <source>
        <dbReference type="Proteomes" id="UP001159405"/>
    </source>
</evidence>
<dbReference type="CDD" id="cd06263">
    <property type="entry name" value="MAM"/>
    <property type="match status" value="1"/>
</dbReference>
<dbReference type="InterPro" id="IPR000742">
    <property type="entry name" value="EGF"/>
</dbReference>
<evidence type="ECO:0000259" key="10">
    <source>
        <dbReference type="PROSITE" id="PS50027"/>
    </source>
</evidence>
<feature type="disulfide bond" evidence="4">
    <location>
        <begin position="1951"/>
        <end position="1960"/>
    </location>
</feature>
<dbReference type="Pfam" id="PF00754">
    <property type="entry name" value="F5_F8_type_C"/>
    <property type="match status" value="1"/>
</dbReference>
<evidence type="ECO:0000256" key="3">
    <source>
        <dbReference type="PROSITE-ProRule" id="PRU00076"/>
    </source>
</evidence>
<dbReference type="PANTHER" id="PTHR24043">
    <property type="entry name" value="SCAVENGER RECEPTOR CLASS F"/>
    <property type="match status" value="1"/>
</dbReference>